<dbReference type="SUPFAM" id="SSF55874">
    <property type="entry name" value="ATPase domain of HSP90 chaperone/DNA topoisomerase II/histidine kinase"/>
    <property type="match status" value="1"/>
</dbReference>
<evidence type="ECO:0000256" key="9">
    <source>
        <dbReference type="SAM" id="Phobius"/>
    </source>
</evidence>
<dbReference type="InterPro" id="IPR050482">
    <property type="entry name" value="Sensor_HK_TwoCompSys"/>
</dbReference>
<dbReference type="GO" id="GO:0005524">
    <property type="term" value="F:ATP binding"/>
    <property type="evidence" value="ECO:0007669"/>
    <property type="project" value="UniProtKB-KW"/>
</dbReference>
<keyword evidence="8" id="KW-0902">Two-component regulatory system</keyword>
<keyword evidence="13" id="KW-1185">Reference proteome</keyword>
<dbReference type="Proteomes" id="UP000646523">
    <property type="component" value="Unassembled WGS sequence"/>
</dbReference>
<dbReference type="CDD" id="cd16917">
    <property type="entry name" value="HATPase_UhpB-NarQ-NarX-like"/>
    <property type="match status" value="1"/>
</dbReference>
<dbReference type="Pfam" id="PF07730">
    <property type="entry name" value="HisKA_3"/>
    <property type="match status" value="1"/>
</dbReference>
<dbReference type="InterPro" id="IPR011712">
    <property type="entry name" value="Sig_transdc_His_kin_sub3_dim/P"/>
</dbReference>
<organism evidence="12 13">
    <name type="scientific">Nonomuraea cavernae</name>
    <dbReference type="NCBI Taxonomy" id="2045107"/>
    <lineage>
        <taxon>Bacteria</taxon>
        <taxon>Bacillati</taxon>
        <taxon>Actinomycetota</taxon>
        <taxon>Actinomycetes</taxon>
        <taxon>Streptosporangiales</taxon>
        <taxon>Streptosporangiaceae</taxon>
        <taxon>Nonomuraea</taxon>
    </lineage>
</organism>
<evidence type="ECO:0000259" key="11">
    <source>
        <dbReference type="Pfam" id="PF13796"/>
    </source>
</evidence>
<proteinExistence type="predicted"/>
<dbReference type="PANTHER" id="PTHR24421:SF10">
    <property type="entry name" value="NITRATE_NITRITE SENSOR PROTEIN NARQ"/>
    <property type="match status" value="1"/>
</dbReference>
<dbReference type="Gene3D" id="3.30.565.10">
    <property type="entry name" value="Histidine kinase-like ATPase, C-terminal domain"/>
    <property type="match status" value="1"/>
</dbReference>
<reference evidence="12" key="2">
    <citation type="submission" date="2020-09" db="EMBL/GenBank/DDBJ databases">
        <authorList>
            <person name="Sun Q."/>
            <person name="Zhou Y."/>
        </authorList>
    </citation>
    <scope>NUCLEOTIDE SEQUENCE</scope>
    <source>
        <strain evidence="12">CGMCC 4.7368</strain>
    </source>
</reference>
<dbReference type="AlphaFoldDB" id="A0A917Z106"/>
<name>A0A917Z106_9ACTN</name>
<evidence type="ECO:0000313" key="12">
    <source>
        <dbReference type="EMBL" id="GGO72019.1"/>
    </source>
</evidence>
<dbReference type="GO" id="GO:0000155">
    <property type="term" value="F:phosphorelay sensor kinase activity"/>
    <property type="evidence" value="ECO:0007669"/>
    <property type="project" value="InterPro"/>
</dbReference>
<comment type="caution">
    <text evidence="12">The sequence shown here is derived from an EMBL/GenBank/DDBJ whole genome shotgun (WGS) entry which is preliminary data.</text>
</comment>
<feature type="transmembrane region" description="Helical" evidence="9">
    <location>
        <begin position="158"/>
        <end position="179"/>
    </location>
</feature>
<keyword evidence="7" id="KW-0067">ATP-binding</keyword>
<dbReference type="EC" id="2.7.13.3" evidence="2"/>
<evidence type="ECO:0000313" key="13">
    <source>
        <dbReference type="Proteomes" id="UP000646523"/>
    </source>
</evidence>
<keyword evidence="3" id="KW-0597">Phosphoprotein</keyword>
<evidence type="ECO:0000256" key="6">
    <source>
        <dbReference type="ARBA" id="ARBA00022777"/>
    </source>
</evidence>
<comment type="catalytic activity">
    <reaction evidence="1">
        <text>ATP + protein L-histidine = ADP + protein N-phospho-L-histidine.</text>
        <dbReference type="EC" id="2.7.13.3"/>
    </reaction>
</comment>
<gene>
    <name evidence="12" type="ORF">GCM10012289_39090</name>
</gene>
<evidence type="ECO:0000256" key="3">
    <source>
        <dbReference type="ARBA" id="ARBA00022553"/>
    </source>
</evidence>
<feature type="domain" description="Putative sensor" evidence="11">
    <location>
        <begin position="29"/>
        <end position="190"/>
    </location>
</feature>
<feature type="transmembrane region" description="Helical" evidence="9">
    <location>
        <begin position="27"/>
        <end position="48"/>
    </location>
</feature>
<accession>A0A917Z106</accession>
<feature type="transmembrane region" description="Helical" evidence="9">
    <location>
        <begin position="54"/>
        <end position="73"/>
    </location>
</feature>
<evidence type="ECO:0000256" key="1">
    <source>
        <dbReference type="ARBA" id="ARBA00000085"/>
    </source>
</evidence>
<evidence type="ECO:0000256" key="8">
    <source>
        <dbReference type="ARBA" id="ARBA00023012"/>
    </source>
</evidence>
<keyword evidence="6 12" id="KW-0418">Kinase</keyword>
<evidence type="ECO:0000259" key="10">
    <source>
        <dbReference type="Pfam" id="PF07730"/>
    </source>
</evidence>
<evidence type="ECO:0000256" key="7">
    <source>
        <dbReference type="ARBA" id="ARBA00022840"/>
    </source>
</evidence>
<keyword evidence="5" id="KW-0547">Nucleotide-binding</keyword>
<feature type="transmembrane region" description="Helical" evidence="9">
    <location>
        <begin position="115"/>
        <end position="138"/>
    </location>
</feature>
<keyword evidence="9" id="KW-0812">Transmembrane</keyword>
<dbReference type="EMBL" id="BMNH01000011">
    <property type="protein sequence ID" value="GGO72019.1"/>
    <property type="molecule type" value="Genomic_DNA"/>
</dbReference>
<dbReference type="Gene3D" id="1.20.5.1930">
    <property type="match status" value="1"/>
</dbReference>
<protein>
    <recommendedName>
        <fullName evidence="2">histidine kinase</fullName>
        <ecNumber evidence="2">2.7.13.3</ecNumber>
    </recommendedName>
</protein>
<dbReference type="PANTHER" id="PTHR24421">
    <property type="entry name" value="NITRATE/NITRITE SENSOR PROTEIN NARX-RELATED"/>
    <property type="match status" value="1"/>
</dbReference>
<sequence length="402" mass="42804">MLAPTALAAVTRRPSAFLRSSWPWRSLAYLLCSAVHAVAACVMIYAAYALGVGVATVAALLALTVLTVPAAAFERWRLRLVDHAPAADPHLRPPRPGPRAWLATRLREQATWRELGFTAVAASVMWWMDLGLVSSAIWLPLLLMSGPFQPSLNPLEGLPLFAAGLLLFPLFAYMMAAWAGTRALIARALLAPGDAEIIRSRARLVDAFEAERRRIERDLHDGAQQRLVALSMKLGLARLDLPPGSPAETQVADAHEEAKRALAELRELIRGVHPQVLTDRGLGAAVRDVAGRSPVPVDVDVSLPGRLPPPIEVAAYYVVSEAMTNIARHSRARRGFVRARLHDGALVLEVGDDGVGGADPAAGSGLAGLADRVAVTDGVMTLSSPPGGPTSLRVEIPCPLSG</sequence>
<evidence type="ECO:0000256" key="4">
    <source>
        <dbReference type="ARBA" id="ARBA00022679"/>
    </source>
</evidence>
<dbReference type="GO" id="GO:0046983">
    <property type="term" value="F:protein dimerization activity"/>
    <property type="evidence" value="ECO:0007669"/>
    <property type="project" value="InterPro"/>
</dbReference>
<evidence type="ECO:0000256" key="5">
    <source>
        <dbReference type="ARBA" id="ARBA00022741"/>
    </source>
</evidence>
<keyword evidence="4" id="KW-0808">Transferase</keyword>
<dbReference type="RefSeq" id="WP_189125555.1">
    <property type="nucleotide sequence ID" value="NZ_BMNH01000011.1"/>
</dbReference>
<keyword evidence="9" id="KW-0472">Membrane</keyword>
<evidence type="ECO:0000256" key="2">
    <source>
        <dbReference type="ARBA" id="ARBA00012438"/>
    </source>
</evidence>
<dbReference type="GO" id="GO:0016020">
    <property type="term" value="C:membrane"/>
    <property type="evidence" value="ECO:0007669"/>
    <property type="project" value="InterPro"/>
</dbReference>
<feature type="domain" description="Signal transduction histidine kinase subgroup 3 dimerisation and phosphoacceptor" evidence="10">
    <location>
        <begin position="211"/>
        <end position="277"/>
    </location>
</feature>
<dbReference type="InterPro" id="IPR036890">
    <property type="entry name" value="HATPase_C_sf"/>
</dbReference>
<dbReference type="InterPro" id="IPR025828">
    <property type="entry name" value="Put_sensor_dom"/>
</dbReference>
<keyword evidence="9" id="KW-1133">Transmembrane helix</keyword>
<dbReference type="Pfam" id="PF13796">
    <property type="entry name" value="Sensor"/>
    <property type="match status" value="1"/>
</dbReference>
<reference evidence="12" key="1">
    <citation type="journal article" date="2014" name="Int. J. Syst. Evol. Microbiol.">
        <title>Complete genome sequence of Corynebacterium casei LMG S-19264T (=DSM 44701T), isolated from a smear-ripened cheese.</title>
        <authorList>
            <consortium name="US DOE Joint Genome Institute (JGI-PGF)"/>
            <person name="Walter F."/>
            <person name="Albersmeier A."/>
            <person name="Kalinowski J."/>
            <person name="Ruckert C."/>
        </authorList>
    </citation>
    <scope>NUCLEOTIDE SEQUENCE</scope>
    <source>
        <strain evidence="12">CGMCC 4.7368</strain>
    </source>
</reference>